<comment type="subcellular location">
    <subcellularLocation>
        <location evidence="1">Golgi apparatus membrane</location>
        <topology evidence="1">Single-pass type II membrane protein</topology>
    </subcellularLocation>
</comment>
<evidence type="ECO:0000256" key="6">
    <source>
        <dbReference type="ARBA" id="ARBA00022692"/>
    </source>
</evidence>
<dbReference type="PANTHER" id="PTHR31392:SF1">
    <property type="entry name" value="ALPHA-1,3-MANNOSYLTRANSFERASE MNN1-RELATED"/>
    <property type="match status" value="1"/>
</dbReference>
<evidence type="ECO:0000313" key="13">
    <source>
        <dbReference type="EMBL" id="ODV98203.1"/>
    </source>
</evidence>
<evidence type="ECO:0000256" key="7">
    <source>
        <dbReference type="ARBA" id="ARBA00022968"/>
    </source>
</evidence>
<dbReference type="GO" id="GO:0006493">
    <property type="term" value="P:protein O-linked glycosylation"/>
    <property type="evidence" value="ECO:0007669"/>
    <property type="project" value="TreeGrafter"/>
</dbReference>
<reference evidence="14" key="1">
    <citation type="submission" date="2016-05" db="EMBL/GenBank/DDBJ databases">
        <title>Comparative genomics of biotechnologically important yeasts.</title>
        <authorList>
            <consortium name="DOE Joint Genome Institute"/>
            <person name="Riley R."/>
            <person name="Haridas S."/>
            <person name="Wolfe K.H."/>
            <person name="Lopes M.R."/>
            <person name="Hittinger C.T."/>
            <person name="Goker M."/>
            <person name="Salamov A."/>
            <person name="Wisecaver J."/>
            <person name="Long T.M."/>
            <person name="Aerts A.L."/>
            <person name="Barry K."/>
            <person name="Choi C."/>
            <person name="Clum A."/>
            <person name="Coughlan A.Y."/>
            <person name="Deshpande S."/>
            <person name="Douglass A.P."/>
            <person name="Hanson S.J."/>
            <person name="Klenk H.-P."/>
            <person name="Labutti K."/>
            <person name="Lapidus A."/>
            <person name="Lindquist E."/>
            <person name="Lipzen A."/>
            <person name="Meier-Kolthoff J.P."/>
            <person name="Ohm R.A."/>
            <person name="Otillar R.P."/>
            <person name="Pangilinan J."/>
            <person name="Peng Y."/>
            <person name="Rokas A."/>
            <person name="Rosa C.A."/>
            <person name="Scheuner C."/>
            <person name="Sibirny A.A."/>
            <person name="Slot J.C."/>
            <person name="Stielow J.B."/>
            <person name="Sun H."/>
            <person name="Kurtzman C.P."/>
            <person name="Blackwell M."/>
            <person name="Grigoriev I.V."/>
            <person name="Jeffries T.W."/>
        </authorList>
    </citation>
    <scope>NUCLEOTIDE SEQUENCE [LARGE SCALE GENOMIC DNA]</scope>
    <source>
        <strain evidence="14">NRRL Y-2460</strain>
    </source>
</reference>
<name>A0A1E4U2G5_PACTA</name>
<protein>
    <recommendedName>
        <fullName evidence="15">Alpha-1,3-mannosyltransferase</fullName>
    </recommendedName>
</protein>
<evidence type="ECO:0000256" key="3">
    <source>
        <dbReference type="ARBA" id="ARBA00009105"/>
    </source>
</evidence>
<comment type="similarity">
    <text evidence="3">Belongs to the MNN1/MNT family.</text>
</comment>
<keyword evidence="7" id="KW-0735">Signal-anchor</keyword>
<keyword evidence="10 12" id="KW-0472">Membrane</keyword>
<dbReference type="AlphaFoldDB" id="A0A1E4U2G5"/>
<dbReference type="EMBL" id="KV454011">
    <property type="protein sequence ID" value="ODV98203.1"/>
    <property type="molecule type" value="Genomic_DNA"/>
</dbReference>
<dbReference type="GO" id="GO:0046354">
    <property type="term" value="P:mannan biosynthetic process"/>
    <property type="evidence" value="ECO:0007669"/>
    <property type="project" value="UniProtKB-ARBA"/>
</dbReference>
<dbReference type="PANTHER" id="PTHR31392">
    <property type="entry name" value="ALPHA-1,3-MANNOSYLTRANSFERASE MNN1-RELATED"/>
    <property type="match status" value="1"/>
</dbReference>
<keyword evidence="5" id="KW-0808">Transferase</keyword>
<evidence type="ECO:0000256" key="1">
    <source>
        <dbReference type="ARBA" id="ARBA00004323"/>
    </source>
</evidence>
<evidence type="ECO:0000256" key="9">
    <source>
        <dbReference type="ARBA" id="ARBA00023034"/>
    </source>
</evidence>
<dbReference type="InterPro" id="IPR029044">
    <property type="entry name" value="Nucleotide-diphossugar_trans"/>
</dbReference>
<comment type="pathway">
    <text evidence="2">Protein modification; protein glycosylation.</text>
</comment>
<evidence type="ECO:0008006" key="15">
    <source>
        <dbReference type="Google" id="ProtNLM"/>
    </source>
</evidence>
<keyword evidence="8 12" id="KW-1133">Transmembrane helix</keyword>
<dbReference type="SUPFAM" id="SSF53448">
    <property type="entry name" value="Nucleotide-diphospho-sugar transferases"/>
    <property type="match status" value="1"/>
</dbReference>
<organism evidence="13 14">
    <name type="scientific">Pachysolen tannophilus NRRL Y-2460</name>
    <dbReference type="NCBI Taxonomy" id="669874"/>
    <lineage>
        <taxon>Eukaryota</taxon>
        <taxon>Fungi</taxon>
        <taxon>Dikarya</taxon>
        <taxon>Ascomycota</taxon>
        <taxon>Saccharomycotina</taxon>
        <taxon>Pichiomycetes</taxon>
        <taxon>Pachysolenaceae</taxon>
        <taxon>Pachysolen</taxon>
    </lineage>
</organism>
<dbReference type="InterPro" id="IPR022751">
    <property type="entry name" value="Alpha_mannosyltransferase"/>
</dbReference>
<evidence type="ECO:0000256" key="2">
    <source>
        <dbReference type="ARBA" id="ARBA00004922"/>
    </source>
</evidence>
<keyword evidence="14" id="KW-1185">Reference proteome</keyword>
<sequence>MSWNYIIQRFKRLKQITKAVLIIVAILEVTFLYSYKSFSDHSVIVTKVIEAPGRGLSYSHLIDIFGDDFAKESLDYKCKTYFEELYNYDPNWNLGDFKGLNFNVDLAKSSSLNKYIAKINKKLRKGVPLGERRELKEKIAEKAAQEEQVNLLIEDMIYNSVGHVKVFGKCFIDDKDREYGNFDDIETRLLPWLNKRLPTFISWDGKTVDDHLPMTNELKFSSSSSNSKRYAPQPYIEGTSFLKYLSKNMSGKGIVISCSDSLVEELVRLLRVLRFLHNDLPIEIVHKGDLDQNHRNTLIQAARDDLILSSDIKIDYSPQEIWFVDVSSCIKPDFLANDTFETFSNKWLASLFTSFDEMILLDSDAVPFFNPSYFFTHLKGYSETGGYFFKDREIDPLVEGSFLEFYKKLLPSAMDTKFFEIPQTTSSTNNNRLFGKKAKHFMESGMVLLKRSTHFSGLLMSVHLQLWVPTSSPVHGDKELFWLGQVLVGNENFKFNKNPAAASGLVDNTKFKAAKEICSIQPTHIADDDHTLLWVNSGLQICKKQTWNRDYLLRPYRKKKHTVESLQQYFESPFLINGAIIPPDSLDKYNNKAREPITGWSKADNLGCERYFFCARDRAGSADGDRYAKGILITYDEEEQMRFANISLVWVG</sequence>
<dbReference type="OrthoDB" id="430354at2759"/>
<dbReference type="STRING" id="669874.A0A1E4U2G5"/>
<evidence type="ECO:0000256" key="10">
    <source>
        <dbReference type="ARBA" id="ARBA00023136"/>
    </source>
</evidence>
<evidence type="ECO:0000256" key="12">
    <source>
        <dbReference type="SAM" id="Phobius"/>
    </source>
</evidence>
<evidence type="ECO:0000313" key="14">
    <source>
        <dbReference type="Proteomes" id="UP000094236"/>
    </source>
</evidence>
<evidence type="ECO:0000256" key="8">
    <source>
        <dbReference type="ARBA" id="ARBA00022989"/>
    </source>
</evidence>
<dbReference type="GO" id="GO:0000033">
    <property type="term" value="F:alpha-1,3-mannosyltransferase activity"/>
    <property type="evidence" value="ECO:0007669"/>
    <property type="project" value="TreeGrafter"/>
</dbReference>
<evidence type="ECO:0000256" key="4">
    <source>
        <dbReference type="ARBA" id="ARBA00022676"/>
    </source>
</evidence>
<gene>
    <name evidence="13" type="ORF">PACTADRAFT_48003</name>
</gene>
<evidence type="ECO:0000256" key="5">
    <source>
        <dbReference type="ARBA" id="ARBA00022679"/>
    </source>
</evidence>
<accession>A0A1E4U2G5</accession>
<feature type="transmembrane region" description="Helical" evidence="12">
    <location>
        <begin position="16"/>
        <end position="35"/>
    </location>
</feature>
<dbReference type="Pfam" id="PF11051">
    <property type="entry name" value="Mannosyl_trans3"/>
    <property type="match status" value="1"/>
</dbReference>
<proteinExistence type="inferred from homology"/>
<keyword evidence="6 12" id="KW-0812">Transmembrane</keyword>
<keyword evidence="11" id="KW-0325">Glycoprotein</keyword>
<evidence type="ECO:0000256" key="11">
    <source>
        <dbReference type="ARBA" id="ARBA00023180"/>
    </source>
</evidence>
<dbReference type="GO" id="GO:0000139">
    <property type="term" value="C:Golgi membrane"/>
    <property type="evidence" value="ECO:0007669"/>
    <property type="project" value="UniProtKB-SubCell"/>
</dbReference>
<keyword evidence="4" id="KW-0328">Glycosyltransferase</keyword>
<keyword evidence="9" id="KW-0333">Golgi apparatus</keyword>
<dbReference type="Proteomes" id="UP000094236">
    <property type="component" value="Unassembled WGS sequence"/>
</dbReference>